<gene>
    <name evidence="1" type="ORF">HUJ06_029772</name>
</gene>
<dbReference type="AlphaFoldDB" id="A0A822Y313"/>
<accession>A0A822Y313</accession>
<comment type="caution">
    <text evidence="1">The sequence shown here is derived from an EMBL/GenBank/DDBJ whole genome shotgun (WGS) entry which is preliminary data.</text>
</comment>
<evidence type="ECO:0000313" key="1">
    <source>
        <dbReference type="EMBL" id="DAD28304.1"/>
    </source>
</evidence>
<dbReference type="Proteomes" id="UP000607653">
    <property type="component" value="Unassembled WGS sequence"/>
</dbReference>
<dbReference type="EMBL" id="DUZY01000002">
    <property type="protein sequence ID" value="DAD28304.1"/>
    <property type="molecule type" value="Genomic_DNA"/>
</dbReference>
<protein>
    <submittedName>
        <fullName evidence="1">Uncharacterized protein</fullName>
    </submittedName>
</protein>
<proteinExistence type="predicted"/>
<organism evidence="1 2">
    <name type="scientific">Nelumbo nucifera</name>
    <name type="common">Sacred lotus</name>
    <dbReference type="NCBI Taxonomy" id="4432"/>
    <lineage>
        <taxon>Eukaryota</taxon>
        <taxon>Viridiplantae</taxon>
        <taxon>Streptophyta</taxon>
        <taxon>Embryophyta</taxon>
        <taxon>Tracheophyta</taxon>
        <taxon>Spermatophyta</taxon>
        <taxon>Magnoliopsida</taxon>
        <taxon>Proteales</taxon>
        <taxon>Nelumbonaceae</taxon>
        <taxon>Nelumbo</taxon>
    </lineage>
</organism>
<name>A0A822Y313_NELNU</name>
<keyword evidence="2" id="KW-1185">Reference proteome</keyword>
<reference evidence="1 2" key="1">
    <citation type="journal article" date="2020" name="Mol. Biol. Evol.">
        <title>Distinct Expression and Methylation Patterns for Genes with Different Fates following a Single Whole-Genome Duplication in Flowering Plants.</title>
        <authorList>
            <person name="Shi T."/>
            <person name="Rahmani R.S."/>
            <person name="Gugger P.F."/>
            <person name="Wang M."/>
            <person name="Li H."/>
            <person name="Zhang Y."/>
            <person name="Li Z."/>
            <person name="Wang Q."/>
            <person name="Van de Peer Y."/>
            <person name="Marchal K."/>
            <person name="Chen J."/>
        </authorList>
    </citation>
    <scope>NUCLEOTIDE SEQUENCE [LARGE SCALE GENOMIC DNA]</scope>
    <source>
        <tissue evidence="1">Leaf</tissue>
    </source>
</reference>
<sequence length="64" mass="7410">MHTYLELEKKNKKAKQRKCCQQHFSVSAILKCKWVNLKICLSFVVTPSIRVEDSQLACSSIRLV</sequence>
<evidence type="ECO:0000313" key="2">
    <source>
        <dbReference type="Proteomes" id="UP000607653"/>
    </source>
</evidence>